<comment type="similarity">
    <text evidence="1">Belongs to the proteasome inhibitor PI31 family.</text>
</comment>
<dbReference type="OrthoDB" id="68090at2759"/>
<protein>
    <recommendedName>
        <fullName evidence="2">Proteasome inhibitor PI31 subunit</fullName>
    </recommendedName>
</protein>
<feature type="compositionally biased region" description="Basic and acidic residues" evidence="4">
    <location>
        <begin position="167"/>
        <end position="177"/>
    </location>
</feature>
<evidence type="ECO:0000256" key="1">
    <source>
        <dbReference type="ARBA" id="ARBA00006405"/>
    </source>
</evidence>
<dbReference type="AlphaFoldDB" id="A0A067RET4"/>
<dbReference type="Pfam" id="PF11566">
    <property type="entry name" value="PI31_Prot_N"/>
    <property type="match status" value="1"/>
</dbReference>
<gene>
    <name evidence="6" type="ORF">L798_01701</name>
</gene>
<dbReference type="STRING" id="136037.A0A067RET4"/>
<dbReference type="GO" id="GO:0004866">
    <property type="term" value="F:endopeptidase inhibitor activity"/>
    <property type="evidence" value="ECO:0007669"/>
    <property type="project" value="InterPro"/>
</dbReference>
<evidence type="ECO:0000313" key="6">
    <source>
        <dbReference type="EMBL" id="KDR21548.1"/>
    </source>
</evidence>
<evidence type="ECO:0000256" key="2">
    <source>
        <dbReference type="ARBA" id="ARBA00015575"/>
    </source>
</evidence>
<dbReference type="OMA" id="PFGFPDI"/>
<dbReference type="Proteomes" id="UP000027135">
    <property type="component" value="Unassembled WGS sequence"/>
</dbReference>
<proteinExistence type="inferred from homology"/>
<name>A0A067RET4_ZOONE</name>
<keyword evidence="7" id="KW-1185">Reference proteome</keyword>
<dbReference type="Gene3D" id="3.40.1000.30">
    <property type="match status" value="1"/>
</dbReference>
<dbReference type="InterPro" id="IPR021625">
    <property type="entry name" value="PI31_Prot_N"/>
</dbReference>
<dbReference type="InterPro" id="IPR045128">
    <property type="entry name" value="PI31-like"/>
</dbReference>
<reference evidence="6 7" key="1">
    <citation type="journal article" date="2014" name="Nat. Commun.">
        <title>Molecular traces of alternative social organization in a termite genome.</title>
        <authorList>
            <person name="Terrapon N."/>
            <person name="Li C."/>
            <person name="Robertson H.M."/>
            <person name="Ji L."/>
            <person name="Meng X."/>
            <person name="Booth W."/>
            <person name="Chen Z."/>
            <person name="Childers C.P."/>
            <person name="Glastad K.M."/>
            <person name="Gokhale K."/>
            <person name="Gowin J."/>
            <person name="Gronenberg W."/>
            <person name="Hermansen R.A."/>
            <person name="Hu H."/>
            <person name="Hunt B.G."/>
            <person name="Huylmans A.K."/>
            <person name="Khalil S.M."/>
            <person name="Mitchell R.D."/>
            <person name="Munoz-Torres M.C."/>
            <person name="Mustard J.A."/>
            <person name="Pan H."/>
            <person name="Reese J.T."/>
            <person name="Scharf M.E."/>
            <person name="Sun F."/>
            <person name="Vogel H."/>
            <person name="Xiao J."/>
            <person name="Yang W."/>
            <person name="Yang Z."/>
            <person name="Yang Z."/>
            <person name="Zhou J."/>
            <person name="Zhu J."/>
            <person name="Brent C.S."/>
            <person name="Elsik C.G."/>
            <person name="Goodisman M.A."/>
            <person name="Liberles D.A."/>
            <person name="Roe R.M."/>
            <person name="Vargo E.L."/>
            <person name="Vilcinskas A."/>
            <person name="Wang J."/>
            <person name="Bornberg-Bauer E."/>
            <person name="Korb J."/>
            <person name="Zhang G."/>
            <person name="Liebig J."/>
        </authorList>
    </citation>
    <scope>NUCLEOTIDE SEQUENCE [LARGE SCALE GENOMIC DNA]</scope>
    <source>
        <tissue evidence="6">Whole organism</tissue>
    </source>
</reference>
<feature type="region of interest" description="Disordered" evidence="4">
    <location>
        <begin position="238"/>
        <end position="293"/>
    </location>
</feature>
<feature type="domain" description="PI31 proteasome regulator N-terminal" evidence="5">
    <location>
        <begin position="17"/>
        <end position="151"/>
    </location>
</feature>
<sequence>MASQMFGWDLTYRLVVKDITKKEDVLVALIHWYFIKFGFKCVGLGDSKTLTTTDVGGEILPEGWSSEDTYSLRYVYNKDLYILKGVKTEADIVLNLLRVSDLSISIIHFKVEETVKNLKGDIEALVPKYKDVIDAIQKDLLEPVVTGTNKEATTQTAQPVFPVLRNSDIRERSRSEERDEYDDPLRIGQPRRGIGVGFDPDWDPIRDPLAVGRSDLNPLSRGGGMLFNPFGRRGVPDPGAGIPGGLPRGSVPPGARFDPFGPPNVGPQRGPRRGFGTPDPDHLPPPGYDDMFM</sequence>
<dbReference type="EMBL" id="KK852549">
    <property type="protein sequence ID" value="KDR21548.1"/>
    <property type="molecule type" value="Genomic_DNA"/>
</dbReference>
<evidence type="ECO:0000256" key="4">
    <source>
        <dbReference type="SAM" id="MobiDB-lite"/>
    </source>
</evidence>
<organism evidence="6 7">
    <name type="scientific">Zootermopsis nevadensis</name>
    <name type="common">Dampwood termite</name>
    <dbReference type="NCBI Taxonomy" id="136037"/>
    <lineage>
        <taxon>Eukaryota</taxon>
        <taxon>Metazoa</taxon>
        <taxon>Ecdysozoa</taxon>
        <taxon>Arthropoda</taxon>
        <taxon>Hexapoda</taxon>
        <taxon>Insecta</taxon>
        <taxon>Pterygota</taxon>
        <taxon>Neoptera</taxon>
        <taxon>Polyneoptera</taxon>
        <taxon>Dictyoptera</taxon>
        <taxon>Blattodea</taxon>
        <taxon>Blattoidea</taxon>
        <taxon>Termitoidae</taxon>
        <taxon>Termopsidae</taxon>
        <taxon>Zootermopsis</taxon>
    </lineage>
</organism>
<evidence type="ECO:0000256" key="3">
    <source>
        <dbReference type="ARBA" id="ARBA00022942"/>
    </source>
</evidence>
<evidence type="ECO:0000313" key="7">
    <source>
        <dbReference type="Proteomes" id="UP000027135"/>
    </source>
</evidence>
<accession>A0A067RET4</accession>
<dbReference type="PANTHER" id="PTHR13266">
    <property type="entry name" value="PROTEASOME INHIBITOR"/>
    <property type="match status" value="1"/>
</dbReference>
<dbReference type="PANTHER" id="PTHR13266:SF1">
    <property type="entry name" value="PROTEASOME INHIBITOR PI31 SUBUNIT"/>
    <property type="match status" value="1"/>
</dbReference>
<dbReference type="InParanoid" id="A0A067RET4"/>
<dbReference type="FunCoup" id="A0A067RET4">
    <property type="interactions" value="472"/>
</dbReference>
<feature type="region of interest" description="Disordered" evidence="4">
    <location>
        <begin position="150"/>
        <end position="189"/>
    </location>
</feature>
<dbReference type="GO" id="GO:0070628">
    <property type="term" value="F:proteasome binding"/>
    <property type="evidence" value="ECO:0007669"/>
    <property type="project" value="InterPro"/>
</dbReference>
<evidence type="ECO:0000259" key="5">
    <source>
        <dbReference type="Pfam" id="PF11566"/>
    </source>
</evidence>
<keyword evidence="3 6" id="KW-0647">Proteasome</keyword>
<dbReference type="GO" id="GO:0000502">
    <property type="term" value="C:proteasome complex"/>
    <property type="evidence" value="ECO:0007669"/>
    <property type="project" value="UniProtKB-KW"/>
</dbReference>
<dbReference type="GO" id="GO:0043161">
    <property type="term" value="P:proteasome-mediated ubiquitin-dependent protein catabolic process"/>
    <property type="evidence" value="ECO:0007669"/>
    <property type="project" value="InterPro"/>
</dbReference>
<dbReference type="eggNOG" id="KOG4761">
    <property type="taxonomic scope" value="Eukaryota"/>
</dbReference>